<reference evidence="2 3" key="2">
    <citation type="submission" date="2020-08" db="EMBL/GenBank/DDBJ databases">
        <title>The Agave Microbiome: Exploring the role of microbial communities in plant adaptations to desert environments.</title>
        <authorList>
            <person name="Partida-Martinez L.P."/>
        </authorList>
    </citation>
    <scope>NUCLEOTIDE SEQUENCE [LARGE SCALE GENOMIC DNA]</scope>
    <source>
        <strain evidence="2 3">AS3.13</strain>
    </source>
</reference>
<keyword evidence="4" id="KW-1185">Reference proteome</keyword>
<organism evidence="2 3">
    <name type="scientific">Sphingomonas endophytica</name>
    <dbReference type="NCBI Taxonomy" id="869719"/>
    <lineage>
        <taxon>Bacteria</taxon>
        <taxon>Pseudomonadati</taxon>
        <taxon>Pseudomonadota</taxon>
        <taxon>Alphaproteobacteria</taxon>
        <taxon>Sphingomonadales</taxon>
        <taxon>Sphingomonadaceae</taxon>
        <taxon>Sphingomonas</taxon>
    </lineage>
</organism>
<dbReference type="EMBL" id="JACHBT010000019">
    <property type="protein sequence ID" value="MBB6506242.1"/>
    <property type="molecule type" value="Genomic_DNA"/>
</dbReference>
<evidence type="ECO:0000313" key="1">
    <source>
        <dbReference type="EMBL" id="MBB5726209.1"/>
    </source>
</evidence>
<dbReference type="Proteomes" id="UP000560131">
    <property type="component" value="Unassembled WGS sequence"/>
</dbReference>
<sequence>MNGARRALATPACGWPRFLAYAALCCAACLPGMYML</sequence>
<dbReference type="AlphaFoldDB" id="A0A7X0JGE4"/>
<reference evidence="2 3" key="3">
    <citation type="submission" date="2020-08" db="EMBL/GenBank/DDBJ databases">
        <authorList>
            <person name="Partida-Martinez L."/>
            <person name="Huntemann M."/>
            <person name="Clum A."/>
            <person name="Wang J."/>
            <person name="Palaniappan K."/>
            <person name="Ritter S."/>
            <person name="Chen I.-M."/>
            <person name="Stamatis D."/>
            <person name="Reddy T."/>
            <person name="O'Malley R."/>
            <person name="Daum C."/>
            <person name="Shapiro N."/>
            <person name="Ivanova N."/>
            <person name="Kyrpides N."/>
            <person name="Woyke T."/>
        </authorList>
    </citation>
    <scope>NUCLEOTIDE SEQUENCE [LARGE SCALE GENOMIC DNA]</scope>
    <source>
        <strain evidence="2 3">AS3.13</strain>
    </source>
</reference>
<proteinExistence type="predicted"/>
<name>A0A7X0JGE4_9SPHN</name>
<evidence type="ECO:0000313" key="3">
    <source>
        <dbReference type="Proteomes" id="UP000522313"/>
    </source>
</evidence>
<reference evidence="1 4" key="1">
    <citation type="submission" date="2020-08" db="EMBL/GenBank/DDBJ databases">
        <title>Genomic Encyclopedia of Type Strains, Phase IV (KMG-IV): sequencing the most valuable type-strain genomes for metagenomic binning, comparative biology and taxonomic classification.</title>
        <authorList>
            <person name="Goeker M."/>
        </authorList>
    </citation>
    <scope>NUCLEOTIDE SEQUENCE [LARGE SCALE GENOMIC DNA]</scope>
    <source>
        <strain evidence="1 4">DSM 101535</strain>
    </source>
</reference>
<evidence type="ECO:0000313" key="4">
    <source>
        <dbReference type="Proteomes" id="UP000560131"/>
    </source>
</evidence>
<comment type="caution">
    <text evidence="2">The sequence shown here is derived from an EMBL/GenBank/DDBJ whole genome shotgun (WGS) entry which is preliminary data.</text>
</comment>
<dbReference type="EMBL" id="JACIJN010000006">
    <property type="protein sequence ID" value="MBB5726209.1"/>
    <property type="molecule type" value="Genomic_DNA"/>
</dbReference>
<protein>
    <submittedName>
        <fullName evidence="2">Uncharacterized protein</fullName>
    </submittedName>
</protein>
<gene>
    <name evidence="2" type="ORF">F4693_003239</name>
    <name evidence="1" type="ORF">FHS97_002145</name>
</gene>
<accession>A0A7X0JGE4</accession>
<dbReference type="Proteomes" id="UP000522313">
    <property type="component" value="Unassembled WGS sequence"/>
</dbReference>
<evidence type="ECO:0000313" key="2">
    <source>
        <dbReference type="EMBL" id="MBB6506242.1"/>
    </source>
</evidence>